<sequence>MDSKMSVMPSRPLGPRVKSTPRLQSPIPPPPPDVPPLTIRKPRLTLPSQPGTSPQPTLSLRIPTPGARPITPKPSIRLAIPAINGNASSQGGSGDTPLFESYYGGPNGPSVNTTSPQHPEEMTIRPLSTSHAPRTQKPVEPLASVRGMLDEIERIGNSLPASLPNPHPDDDAVHAPGSVSPPLSYSDDVLEEISRLGEGAGGAVHKVKDKRTGKIMARKTITTREAPLKQLLRELSIISSTQHVNIILFHGAYMSPSSSEVKILMEYGEGGSLEGVGKRIKERGAVVGEKIAGRLAEGILQGLAYLHTKRTIHRDIKPSNVLLSREGIVKLCDFGVSGELVDSIAGTFTGTSFYMAPERICGHEYTIRSDVWSTGISLLELVQNRFPFPNDLPPIELMMYITTGEPPRLEDEPGVEWSPEMKDFIKQTLTVDALTRPTPKDMLSHPWIINVMKQEVHMARWIRQVWGWPKSRKSRDDTSLSRPSTASTTDSRPTNRSDSVGSPDSNPESST</sequence>
<comment type="similarity">
    <text evidence="5">Belongs to the protein kinase superfamily. STE Ser/Thr protein kinase family. MAP kinase kinase subfamily.</text>
</comment>
<dbReference type="EMBL" id="ML213590">
    <property type="protein sequence ID" value="TFK44410.1"/>
    <property type="molecule type" value="Genomic_DNA"/>
</dbReference>
<feature type="compositionally biased region" description="Polar residues" evidence="8">
    <location>
        <begin position="480"/>
        <end position="511"/>
    </location>
</feature>
<dbReference type="STRING" id="68775.A0A5C3MGP6"/>
<feature type="compositionally biased region" description="Polar residues" evidence="8">
    <location>
        <begin position="46"/>
        <end position="58"/>
    </location>
</feature>
<keyword evidence="2 7" id="KW-0547">Nucleotide-binding</keyword>
<dbReference type="AlphaFoldDB" id="A0A5C3MGP6"/>
<dbReference type="Gene3D" id="3.30.200.20">
    <property type="entry name" value="Phosphorylase Kinase, domain 1"/>
    <property type="match status" value="1"/>
</dbReference>
<evidence type="ECO:0000256" key="7">
    <source>
        <dbReference type="PROSITE-ProRule" id="PRU10141"/>
    </source>
</evidence>
<dbReference type="Gene3D" id="1.10.510.10">
    <property type="entry name" value="Transferase(Phosphotransferase) domain 1"/>
    <property type="match status" value="1"/>
</dbReference>
<dbReference type="InterPro" id="IPR011009">
    <property type="entry name" value="Kinase-like_dom_sf"/>
</dbReference>
<feature type="binding site" evidence="7">
    <location>
        <position position="229"/>
    </location>
    <ligand>
        <name>ATP</name>
        <dbReference type="ChEBI" id="CHEBI:30616"/>
    </ligand>
</feature>
<dbReference type="GO" id="GO:0004708">
    <property type="term" value="F:MAP kinase kinase activity"/>
    <property type="evidence" value="ECO:0007669"/>
    <property type="project" value="UniProtKB-EC"/>
</dbReference>
<gene>
    <name evidence="10" type="ORF">BDQ12DRAFT_672944</name>
</gene>
<feature type="compositionally biased region" description="Pro residues" evidence="8">
    <location>
        <begin position="26"/>
        <end position="35"/>
    </location>
</feature>
<evidence type="ECO:0000256" key="5">
    <source>
        <dbReference type="ARBA" id="ARBA00038035"/>
    </source>
</evidence>
<dbReference type="PROSITE" id="PS50011">
    <property type="entry name" value="PROTEIN_KINASE_DOM"/>
    <property type="match status" value="1"/>
</dbReference>
<evidence type="ECO:0000259" key="9">
    <source>
        <dbReference type="PROSITE" id="PS50011"/>
    </source>
</evidence>
<dbReference type="OrthoDB" id="10252354at2759"/>
<name>A0A5C3MGP6_9AGAR</name>
<dbReference type="GO" id="GO:0060237">
    <property type="term" value="P:regulation of fungal-type cell wall organization"/>
    <property type="evidence" value="ECO:0007669"/>
    <property type="project" value="TreeGrafter"/>
</dbReference>
<keyword evidence="3 10" id="KW-0418">Kinase</keyword>
<dbReference type="PANTHER" id="PTHR48013:SF6">
    <property type="entry name" value="MAP KINASE KINASE MKK1_SSP32-RELATED"/>
    <property type="match status" value="1"/>
</dbReference>
<feature type="region of interest" description="Disordered" evidence="8">
    <location>
        <begin position="106"/>
        <end position="139"/>
    </location>
</feature>
<evidence type="ECO:0000256" key="2">
    <source>
        <dbReference type="ARBA" id="ARBA00022741"/>
    </source>
</evidence>
<organism evidence="10 11">
    <name type="scientific">Crucibulum laeve</name>
    <dbReference type="NCBI Taxonomy" id="68775"/>
    <lineage>
        <taxon>Eukaryota</taxon>
        <taxon>Fungi</taxon>
        <taxon>Dikarya</taxon>
        <taxon>Basidiomycota</taxon>
        <taxon>Agaricomycotina</taxon>
        <taxon>Agaricomycetes</taxon>
        <taxon>Agaricomycetidae</taxon>
        <taxon>Agaricales</taxon>
        <taxon>Agaricineae</taxon>
        <taxon>Nidulariaceae</taxon>
        <taxon>Crucibulum</taxon>
    </lineage>
</organism>
<evidence type="ECO:0000256" key="1">
    <source>
        <dbReference type="ARBA" id="ARBA00022679"/>
    </source>
</evidence>
<dbReference type="InterPro" id="IPR000719">
    <property type="entry name" value="Prot_kinase_dom"/>
</dbReference>
<feature type="region of interest" description="Disordered" evidence="8">
    <location>
        <begin position="471"/>
        <end position="511"/>
    </location>
</feature>
<keyword evidence="11" id="KW-1185">Reference proteome</keyword>
<reference evidence="10 11" key="1">
    <citation type="journal article" date="2019" name="Nat. Ecol. Evol.">
        <title>Megaphylogeny resolves global patterns of mushroom evolution.</title>
        <authorList>
            <person name="Varga T."/>
            <person name="Krizsan K."/>
            <person name="Foldi C."/>
            <person name="Dima B."/>
            <person name="Sanchez-Garcia M."/>
            <person name="Sanchez-Ramirez S."/>
            <person name="Szollosi G.J."/>
            <person name="Szarkandi J.G."/>
            <person name="Papp V."/>
            <person name="Albert L."/>
            <person name="Andreopoulos W."/>
            <person name="Angelini C."/>
            <person name="Antonin V."/>
            <person name="Barry K.W."/>
            <person name="Bougher N.L."/>
            <person name="Buchanan P."/>
            <person name="Buyck B."/>
            <person name="Bense V."/>
            <person name="Catcheside P."/>
            <person name="Chovatia M."/>
            <person name="Cooper J."/>
            <person name="Damon W."/>
            <person name="Desjardin D."/>
            <person name="Finy P."/>
            <person name="Geml J."/>
            <person name="Haridas S."/>
            <person name="Hughes K."/>
            <person name="Justo A."/>
            <person name="Karasinski D."/>
            <person name="Kautmanova I."/>
            <person name="Kiss B."/>
            <person name="Kocsube S."/>
            <person name="Kotiranta H."/>
            <person name="LaButti K.M."/>
            <person name="Lechner B.E."/>
            <person name="Liimatainen K."/>
            <person name="Lipzen A."/>
            <person name="Lukacs Z."/>
            <person name="Mihaltcheva S."/>
            <person name="Morgado L.N."/>
            <person name="Niskanen T."/>
            <person name="Noordeloos M.E."/>
            <person name="Ohm R.A."/>
            <person name="Ortiz-Santana B."/>
            <person name="Ovrebo C."/>
            <person name="Racz N."/>
            <person name="Riley R."/>
            <person name="Savchenko A."/>
            <person name="Shiryaev A."/>
            <person name="Soop K."/>
            <person name="Spirin V."/>
            <person name="Szebenyi C."/>
            <person name="Tomsovsky M."/>
            <person name="Tulloss R.E."/>
            <person name="Uehling J."/>
            <person name="Grigoriev I.V."/>
            <person name="Vagvolgyi C."/>
            <person name="Papp T."/>
            <person name="Martin F.M."/>
            <person name="Miettinen O."/>
            <person name="Hibbett D.S."/>
            <person name="Nagy L.G."/>
        </authorList>
    </citation>
    <scope>NUCLEOTIDE SEQUENCE [LARGE SCALE GENOMIC DNA]</scope>
    <source>
        <strain evidence="10 11">CBS 166.37</strain>
    </source>
</reference>
<dbReference type="GO" id="GO:0000196">
    <property type="term" value="P:cell integrity MAPK cascade"/>
    <property type="evidence" value="ECO:0007669"/>
    <property type="project" value="TreeGrafter"/>
</dbReference>
<evidence type="ECO:0000313" key="10">
    <source>
        <dbReference type="EMBL" id="TFK44410.1"/>
    </source>
</evidence>
<dbReference type="Pfam" id="PF00069">
    <property type="entry name" value="Pkinase"/>
    <property type="match status" value="1"/>
</dbReference>
<dbReference type="PROSITE" id="PS00107">
    <property type="entry name" value="PROTEIN_KINASE_ATP"/>
    <property type="match status" value="1"/>
</dbReference>
<proteinExistence type="inferred from homology"/>
<feature type="domain" description="Protein kinase" evidence="9">
    <location>
        <begin position="190"/>
        <end position="448"/>
    </location>
</feature>
<protein>
    <recommendedName>
        <fullName evidence="6">mitogen-activated protein kinase kinase</fullName>
        <ecNumber evidence="6">2.7.12.2</ecNumber>
    </recommendedName>
</protein>
<dbReference type="EC" id="2.7.12.2" evidence="6"/>
<keyword evidence="4 7" id="KW-0067">ATP-binding</keyword>
<dbReference type="SUPFAM" id="SSF56112">
    <property type="entry name" value="Protein kinase-like (PK-like)"/>
    <property type="match status" value="1"/>
</dbReference>
<dbReference type="FunFam" id="1.10.510.10:FF:000263">
    <property type="entry name" value="MAP kinase skh1/pek1"/>
    <property type="match status" value="1"/>
</dbReference>
<dbReference type="InterPro" id="IPR017441">
    <property type="entry name" value="Protein_kinase_ATP_BS"/>
</dbReference>
<feature type="region of interest" description="Disordered" evidence="8">
    <location>
        <begin position="1"/>
        <end position="73"/>
    </location>
</feature>
<evidence type="ECO:0000256" key="3">
    <source>
        <dbReference type="ARBA" id="ARBA00022777"/>
    </source>
</evidence>
<dbReference type="SMART" id="SM00220">
    <property type="entry name" value="S_TKc"/>
    <property type="match status" value="1"/>
</dbReference>
<dbReference type="PANTHER" id="PTHR48013">
    <property type="entry name" value="DUAL SPECIFICITY MITOGEN-ACTIVATED PROTEIN KINASE KINASE 5-RELATED"/>
    <property type="match status" value="1"/>
</dbReference>
<keyword evidence="1" id="KW-0808">Transferase</keyword>
<evidence type="ECO:0000256" key="4">
    <source>
        <dbReference type="ARBA" id="ARBA00022840"/>
    </source>
</evidence>
<evidence type="ECO:0000256" key="6">
    <source>
        <dbReference type="ARBA" id="ARBA00038999"/>
    </source>
</evidence>
<evidence type="ECO:0000256" key="8">
    <source>
        <dbReference type="SAM" id="MobiDB-lite"/>
    </source>
</evidence>
<dbReference type="GO" id="GO:0005524">
    <property type="term" value="F:ATP binding"/>
    <property type="evidence" value="ECO:0007669"/>
    <property type="project" value="UniProtKB-UniRule"/>
</dbReference>
<evidence type="ECO:0000313" key="11">
    <source>
        <dbReference type="Proteomes" id="UP000308652"/>
    </source>
</evidence>
<accession>A0A5C3MGP6</accession>
<dbReference type="Proteomes" id="UP000308652">
    <property type="component" value="Unassembled WGS sequence"/>
</dbReference>